<evidence type="ECO:0000256" key="11">
    <source>
        <dbReference type="ARBA" id="ARBA00023075"/>
    </source>
</evidence>
<reference evidence="16 17" key="1">
    <citation type="submission" date="2017-05" db="EMBL/GenBank/DDBJ databases">
        <authorList>
            <person name="Song R."/>
            <person name="Chenine A.L."/>
            <person name="Ruprecht R.M."/>
        </authorList>
    </citation>
    <scope>NUCLEOTIDE SEQUENCE [LARGE SCALE GENOMIC DNA]</scope>
    <source>
        <strain evidence="16 17">CECT 8899</strain>
    </source>
</reference>
<evidence type="ECO:0000256" key="12">
    <source>
        <dbReference type="ARBA" id="ARBA00023136"/>
    </source>
</evidence>
<keyword evidence="17" id="KW-1185">Reference proteome</keyword>
<feature type="transmembrane region" description="Helical" evidence="15">
    <location>
        <begin position="140"/>
        <end position="164"/>
    </location>
</feature>
<keyword evidence="16" id="KW-0560">Oxidoreductase</keyword>
<dbReference type="AlphaFoldDB" id="A0A238LCM4"/>
<evidence type="ECO:0000313" key="17">
    <source>
        <dbReference type="Proteomes" id="UP000201613"/>
    </source>
</evidence>
<dbReference type="GO" id="GO:0009276">
    <property type="term" value="C:Gram-negative-bacterium-type cell wall"/>
    <property type="evidence" value="ECO:0007669"/>
    <property type="project" value="InterPro"/>
</dbReference>
<keyword evidence="4" id="KW-0997">Cell inner membrane</keyword>
<dbReference type="Pfam" id="PF02508">
    <property type="entry name" value="Rnf-Nqr"/>
    <property type="match status" value="1"/>
</dbReference>
<dbReference type="PANTHER" id="PTHR30335">
    <property type="entry name" value="INTEGRAL MEMBRANE PROTEIN OF SOXR-REDUCING COMPLEX"/>
    <property type="match status" value="1"/>
</dbReference>
<dbReference type="GO" id="GO:0006814">
    <property type="term" value="P:sodium ion transport"/>
    <property type="evidence" value="ECO:0007669"/>
    <property type="project" value="UniProtKB-KW"/>
</dbReference>
<keyword evidence="7 15" id="KW-1133">Transmembrane helix</keyword>
<keyword evidence="9" id="KW-0915">Sodium</keyword>
<evidence type="ECO:0000256" key="14">
    <source>
        <dbReference type="ARBA" id="ARBA00023231"/>
    </source>
</evidence>
<dbReference type="InterPro" id="IPR050133">
    <property type="entry name" value="NqrDE/RnfAE_oxidrdctase"/>
</dbReference>
<evidence type="ECO:0000256" key="2">
    <source>
        <dbReference type="ARBA" id="ARBA00022448"/>
    </source>
</evidence>
<accession>A0A238LCM4</accession>
<evidence type="ECO:0000256" key="5">
    <source>
        <dbReference type="ARBA" id="ARBA00022692"/>
    </source>
</evidence>
<evidence type="ECO:0000256" key="15">
    <source>
        <dbReference type="SAM" id="Phobius"/>
    </source>
</evidence>
<keyword evidence="12 15" id="KW-0472">Membrane</keyword>
<dbReference type="GO" id="GO:0022904">
    <property type="term" value="P:respiratory electron transport chain"/>
    <property type="evidence" value="ECO:0007669"/>
    <property type="project" value="InterPro"/>
</dbReference>
<dbReference type="GO" id="GO:0016655">
    <property type="term" value="F:oxidoreductase activity, acting on NAD(P)H, quinone or similar compound as acceptor"/>
    <property type="evidence" value="ECO:0007669"/>
    <property type="project" value="InterPro"/>
</dbReference>
<sequence length="204" mass="21438">MSELWSLFLTAAFVDNMPLTLFLGLCTFLALSKRPEAALGLGVAMTGVLGVTVPLNFLIYQSFLAPGAWAWAGMPELDLSYLALIAFIGVIAASVQLLEMVLDRFFPSVHAAFGVFLPLLTVQCAILAGSLFMVERSYSLAQSVVFGLGSGVGFAVAVAMLAAIRTRLAYSDLPAGLRGLGIAFVLAGLMSLGFASFAQMAATQ</sequence>
<feature type="transmembrane region" description="Helical" evidence="15">
    <location>
        <begin position="6"/>
        <end position="31"/>
    </location>
</feature>
<keyword evidence="10" id="KW-0406">Ion transport</keyword>
<evidence type="ECO:0000256" key="3">
    <source>
        <dbReference type="ARBA" id="ARBA00022475"/>
    </source>
</evidence>
<organism evidence="16 17">
    <name type="scientific">Flavimaricola marinus</name>
    <dbReference type="NCBI Taxonomy" id="1819565"/>
    <lineage>
        <taxon>Bacteria</taxon>
        <taxon>Pseudomonadati</taxon>
        <taxon>Pseudomonadota</taxon>
        <taxon>Alphaproteobacteria</taxon>
        <taxon>Rhodobacterales</taxon>
        <taxon>Paracoccaceae</taxon>
        <taxon>Flavimaricola</taxon>
    </lineage>
</organism>
<name>A0A238LCM4_9RHOB</name>
<feature type="transmembrane region" description="Helical" evidence="15">
    <location>
        <begin position="110"/>
        <end position="134"/>
    </location>
</feature>
<proteinExistence type="predicted"/>
<evidence type="ECO:0000256" key="10">
    <source>
        <dbReference type="ARBA" id="ARBA00023065"/>
    </source>
</evidence>
<evidence type="ECO:0000256" key="7">
    <source>
        <dbReference type="ARBA" id="ARBA00022989"/>
    </source>
</evidence>
<evidence type="ECO:0000256" key="1">
    <source>
        <dbReference type="ARBA" id="ARBA00004127"/>
    </source>
</evidence>
<dbReference type="NCBIfam" id="TIGR01940">
    <property type="entry name" value="nqrE"/>
    <property type="match status" value="1"/>
</dbReference>
<gene>
    <name evidence="16" type="primary">nqrE</name>
    <name evidence="16" type="ORF">LOM8899_01446</name>
</gene>
<keyword evidence="6" id="KW-1278">Translocase</keyword>
<feature type="transmembrane region" description="Helical" evidence="15">
    <location>
        <begin position="38"/>
        <end position="59"/>
    </location>
</feature>
<dbReference type="OrthoDB" id="9803631at2"/>
<keyword evidence="14" id="KW-0535">Nitrogen fixation</keyword>
<dbReference type="EMBL" id="FXZK01000002">
    <property type="protein sequence ID" value="SMY07313.1"/>
    <property type="molecule type" value="Genomic_DNA"/>
</dbReference>
<keyword evidence="3" id="KW-1003">Cell membrane</keyword>
<dbReference type="EC" id="1.6.5.-" evidence="16"/>
<evidence type="ECO:0000256" key="4">
    <source>
        <dbReference type="ARBA" id="ARBA00022519"/>
    </source>
</evidence>
<dbReference type="InterPro" id="IPR003667">
    <property type="entry name" value="NqrDE/RnfAE"/>
</dbReference>
<dbReference type="InterPro" id="IPR010967">
    <property type="entry name" value="NqrE"/>
</dbReference>
<keyword evidence="13" id="KW-0739">Sodium transport</keyword>
<comment type="subcellular location">
    <subcellularLocation>
        <location evidence="1">Endomembrane system</location>
        <topology evidence="1">Multi-pass membrane protein</topology>
    </subcellularLocation>
</comment>
<feature type="transmembrane region" description="Helical" evidence="15">
    <location>
        <begin position="79"/>
        <end position="98"/>
    </location>
</feature>
<feature type="transmembrane region" description="Helical" evidence="15">
    <location>
        <begin position="176"/>
        <end position="198"/>
    </location>
</feature>
<dbReference type="PIRSF" id="PIRSF006102">
    <property type="entry name" value="NQR_DE"/>
    <property type="match status" value="1"/>
</dbReference>
<evidence type="ECO:0000313" key="16">
    <source>
        <dbReference type="EMBL" id="SMY07313.1"/>
    </source>
</evidence>
<evidence type="ECO:0000256" key="8">
    <source>
        <dbReference type="ARBA" id="ARBA00023027"/>
    </source>
</evidence>
<keyword evidence="11" id="KW-0830">Ubiquinone</keyword>
<dbReference type="GO" id="GO:0005886">
    <property type="term" value="C:plasma membrane"/>
    <property type="evidence" value="ECO:0007669"/>
    <property type="project" value="TreeGrafter"/>
</dbReference>
<keyword evidence="5 15" id="KW-0812">Transmembrane</keyword>
<protein>
    <submittedName>
        <fullName evidence="16">Na(+)-translocating NADH-quinone reductase subunit E</fullName>
        <ecNumber evidence="16">1.6.5.-</ecNumber>
    </submittedName>
</protein>
<evidence type="ECO:0000256" key="6">
    <source>
        <dbReference type="ARBA" id="ARBA00022967"/>
    </source>
</evidence>
<dbReference type="Proteomes" id="UP000201613">
    <property type="component" value="Unassembled WGS sequence"/>
</dbReference>
<evidence type="ECO:0000256" key="13">
    <source>
        <dbReference type="ARBA" id="ARBA00023201"/>
    </source>
</evidence>
<dbReference type="PANTHER" id="PTHR30335:SF1">
    <property type="entry name" value="NA(+)-TRANSLOCATING NADH-QUINONE REDUCTASE SUBUNIT E"/>
    <property type="match status" value="1"/>
</dbReference>
<keyword evidence="8" id="KW-0520">NAD</keyword>
<evidence type="ECO:0000256" key="9">
    <source>
        <dbReference type="ARBA" id="ARBA00023053"/>
    </source>
</evidence>
<dbReference type="RefSeq" id="WP_093991526.1">
    <property type="nucleotide sequence ID" value="NZ_FXZK01000002.1"/>
</dbReference>
<keyword evidence="2" id="KW-0813">Transport</keyword>
<dbReference type="GO" id="GO:0012505">
    <property type="term" value="C:endomembrane system"/>
    <property type="evidence" value="ECO:0007669"/>
    <property type="project" value="UniProtKB-SubCell"/>
</dbReference>